<reference evidence="4 5" key="2">
    <citation type="submission" date="2020-06" db="EMBL/GenBank/DDBJ databases">
        <title>Complete Genome Sequence of Clostridium muelleri sp. nov. P21T, an Acid-Alcohol Producing Acetogen Isolated from Old Hay.</title>
        <authorList>
            <person name="Duncan K.E."/>
            <person name="Tanner R.S."/>
        </authorList>
    </citation>
    <scope>NUCLEOTIDE SEQUENCE [LARGE SCALE GENOMIC DNA]</scope>
    <source>
        <strain evidence="4 5">P21</strain>
    </source>
</reference>
<dbReference type="GO" id="GO:0016836">
    <property type="term" value="F:hydro-lyase activity"/>
    <property type="evidence" value="ECO:0007669"/>
    <property type="project" value="UniProtKB-ARBA"/>
</dbReference>
<dbReference type="Pfam" id="PF06050">
    <property type="entry name" value="HGD-D"/>
    <property type="match status" value="1"/>
</dbReference>
<protein>
    <submittedName>
        <fullName evidence="4">2-hydroxyacyl-CoA dehydratase</fullName>
    </submittedName>
</protein>
<name>A0A7Y0EK67_9CLOT</name>
<keyword evidence="3" id="KW-0479">Metal-binding</keyword>
<gene>
    <name evidence="4" type="ORF">HBE96_20085</name>
</gene>
<dbReference type="Proteomes" id="UP000537131">
    <property type="component" value="Unassembled WGS sequence"/>
</dbReference>
<evidence type="ECO:0000256" key="2">
    <source>
        <dbReference type="ARBA" id="ARBA00005806"/>
    </source>
</evidence>
<evidence type="ECO:0000256" key="1">
    <source>
        <dbReference type="ARBA" id="ARBA00001966"/>
    </source>
</evidence>
<accession>A0A7Y0EK67</accession>
<dbReference type="GO" id="GO:0051536">
    <property type="term" value="F:iron-sulfur cluster binding"/>
    <property type="evidence" value="ECO:0007669"/>
    <property type="project" value="UniProtKB-KW"/>
</dbReference>
<dbReference type="EMBL" id="JABBNI010000058">
    <property type="protein sequence ID" value="NMM64897.1"/>
    <property type="molecule type" value="Genomic_DNA"/>
</dbReference>
<keyword evidence="3" id="KW-0411">Iron-sulfur</keyword>
<reference evidence="4 5" key="1">
    <citation type="submission" date="2020-04" db="EMBL/GenBank/DDBJ databases">
        <authorList>
            <person name="Doyle D.A."/>
        </authorList>
    </citation>
    <scope>NUCLEOTIDE SEQUENCE [LARGE SCALE GENOMIC DNA]</scope>
    <source>
        <strain evidence="4 5">P21</strain>
    </source>
</reference>
<evidence type="ECO:0000313" key="5">
    <source>
        <dbReference type="Proteomes" id="UP000537131"/>
    </source>
</evidence>
<sequence length="423" mass="49305">MNIVKKYEELTKKEAKTNPKLAYNMIKLGLFFEKQIVKLSSKEVPKAYTELSLIAVNSILKALKNPENSAWVNIFTPVEILQCFDINPLSIECMSCFMSGFQCEDFVNEYAENMGVAETLCSYHKGFIGTVESGILPEPKFAFTTSTCCDGNINTIRYLTAKHNLDSYILDIPYEYSLKSEKYVVTQLKHMISMIEEKCNKKFNEDKLKEILKRENESKRLFKEYLKYQRTKYYPSSLTLHMYMLFASHVGIGTKEIYDFYKLLVEDIKKYPESEGVKIFWVHLLPYYQETMKEYFNFNPKYQVQCYDTNFDYMEELDIEHPLEALAKKLILNIYNGPYERKVEAIGKVVDELDSDAVIHFCHWGCKQSSGGVMQLKQAMKEKSIPMLILDGDCMDRRNCHDGQLKTRLEAFLEILKNTEASR</sequence>
<dbReference type="InterPro" id="IPR010327">
    <property type="entry name" value="FldB/FldC_alpha/beta"/>
</dbReference>
<dbReference type="AlphaFoldDB" id="A0A7Y0EK67"/>
<keyword evidence="5" id="KW-1185">Reference proteome</keyword>
<keyword evidence="3" id="KW-0408">Iron</keyword>
<dbReference type="RefSeq" id="WP_169299485.1">
    <property type="nucleotide sequence ID" value="NZ_JABBNI010000058.1"/>
</dbReference>
<organism evidence="4 5">
    <name type="scientific">Clostridium muellerianum</name>
    <dbReference type="NCBI Taxonomy" id="2716538"/>
    <lineage>
        <taxon>Bacteria</taxon>
        <taxon>Bacillati</taxon>
        <taxon>Bacillota</taxon>
        <taxon>Clostridia</taxon>
        <taxon>Eubacteriales</taxon>
        <taxon>Clostridiaceae</taxon>
        <taxon>Clostridium</taxon>
    </lineage>
</organism>
<evidence type="ECO:0000256" key="3">
    <source>
        <dbReference type="ARBA" id="ARBA00023014"/>
    </source>
</evidence>
<comment type="similarity">
    <text evidence="2">Belongs to the FldB/FldC dehydratase alpha/beta subunit family.</text>
</comment>
<dbReference type="PANTHER" id="PTHR30548">
    <property type="entry name" value="2-HYDROXYGLUTARYL-COA DEHYDRATASE, D-COMPONENT-RELATED"/>
    <property type="match status" value="1"/>
</dbReference>
<evidence type="ECO:0000313" key="4">
    <source>
        <dbReference type="EMBL" id="NMM64897.1"/>
    </source>
</evidence>
<dbReference type="Gene3D" id="3.40.50.11900">
    <property type="match status" value="1"/>
</dbReference>
<dbReference type="Gene3D" id="3.40.50.11890">
    <property type="match status" value="1"/>
</dbReference>
<proteinExistence type="inferred from homology"/>
<dbReference type="PANTHER" id="PTHR30548:SF2">
    <property type="entry name" value="2-HYDROXYACYL-COA DEHYDRATASE,D-COMPONENT"/>
    <property type="match status" value="1"/>
</dbReference>
<comment type="cofactor">
    <cofactor evidence="1">
        <name>[4Fe-4S] cluster</name>
        <dbReference type="ChEBI" id="CHEBI:49883"/>
    </cofactor>
</comment>
<comment type="caution">
    <text evidence="4">The sequence shown here is derived from an EMBL/GenBank/DDBJ whole genome shotgun (WGS) entry which is preliminary data.</text>
</comment>